<evidence type="ECO:0000256" key="1">
    <source>
        <dbReference type="SAM" id="Phobius"/>
    </source>
</evidence>
<protein>
    <recommendedName>
        <fullName evidence="4">Serine aminopeptidase S33 domain-containing protein</fullName>
    </recommendedName>
</protein>
<keyword evidence="1" id="KW-0472">Membrane</keyword>
<keyword evidence="1" id="KW-0812">Transmembrane</keyword>
<evidence type="ECO:0000313" key="2">
    <source>
        <dbReference type="EMBL" id="PIW19446.1"/>
    </source>
</evidence>
<keyword evidence="1" id="KW-1133">Transmembrane helix</keyword>
<sequence length="356" mass="39584">MSAEPSSPRQRILRRYWEILALLCLALPLAGLLYLNQQAEKLVYFKYGKAKWGQQRPAACTPARKKWVYGDLRPGHAGEVPLELTCEAALQEPKQEETVQNASGLPLHTVRYLTGSDAKRPWLVYISGATSTWLDATRYLPMARRLGFNLASLDMSNHGISGNNGKGLGFGCREKEDVVALLDRVAQAYPQADLFLAGTSTGTMAIANAAGILNKRPYAARIVATVLENPPSSVRDLMAFRQPHFPGFLYDLTAFLAGLQTGLDFGHCAPVNQLGQWRYPTLVQMPGQDNLVSPEMARKVYQALPTDLPKRFVHYPQGYHAALWNAQPQIFEADFKAIWETGLRFRQAQQAGKVVR</sequence>
<organism evidence="2 3">
    <name type="scientific">bacterium (Candidatus Blackallbacteria) CG17_big_fil_post_rev_8_21_14_2_50_48_46</name>
    <dbReference type="NCBI Taxonomy" id="2014261"/>
    <lineage>
        <taxon>Bacteria</taxon>
        <taxon>Candidatus Blackallbacteria</taxon>
    </lineage>
</organism>
<dbReference type="InterPro" id="IPR029058">
    <property type="entry name" value="AB_hydrolase_fold"/>
</dbReference>
<dbReference type="AlphaFoldDB" id="A0A2M7GB76"/>
<dbReference type="Proteomes" id="UP000231019">
    <property type="component" value="Unassembled WGS sequence"/>
</dbReference>
<dbReference type="SUPFAM" id="SSF53474">
    <property type="entry name" value="alpha/beta-Hydrolases"/>
    <property type="match status" value="1"/>
</dbReference>
<proteinExistence type="predicted"/>
<dbReference type="EMBL" id="PFFQ01000004">
    <property type="protein sequence ID" value="PIW19446.1"/>
    <property type="molecule type" value="Genomic_DNA"/>
</dbReference>
<reference evidence="2 3" key="1">
    <citation type="submission" date="2017-09" db="EMBL/GenBank/DDBJ databases">
        <title>Depth-based differentiation of microbial function through sediment-hosted aquifers and enrichment of novel symbionts in the deep terrestrial subsurface.</title>
        <authorList>
            <person name="Probst A.J."/>
            <person name="Ladd B."/>
            <person name="Jarett J.K."/>
            <person name="Geller-Mcgrath D.E."/>
            <person name="Sieber C.M."/>
            <person name="Emerson J.B."/>
            <person name="Anantharaman K."/>
            <person name="Thomas B.C."/>
            <person name="Malmstrom R."/>
            <person name="Stieglmeier M."/>
            <person name="Klingl A."/>
            <person name="Woyke T."/>
            <person name="Ryan C.M."/>
            <person name="Banfield J.F."/>
        </authorList>
    </citation>
    <scope>NUCLEOTIDE SEQUENCE [LARGE SCALE GENOMIC DNA]</scope>
    <source>
        <strain evidence="2">CG17_big_fil_post_rev_8_21_14_2_50_48_46</strain>
    </source>
</reference>
<evidence type="ECO:0008006" key="4">
    <source>
        <dbReference type="Google" id="ProtNLM"/>
    </source>
</evidence>
<comment type="caution">
    <text evidence="2">The sequence shown here is derived from an EMBL/GenBank/DDBJ whole genome shotgun (WGS) entry which is preliminary data.</text>
</comment>
<name>A0A2M7GB76_9BACT</name>
<dbReference type="PANTHER" id="PTHR43358">
    <property type="entry name" value="ALPHA/BETA-HYDROLASE"/>
    <property type="match status" value="1"/>
</dbReference>
<dbReference type="PANTHER" id="PTHR43358:SF4">
    <property type="entry name" value="ALPHA_BETA HYDROLASE FOLD-1 DOMAIN-CONTAINING PROTEIN"/>
    <property type="match status" value="1"/>
</dbReference>
<dbReference type="Gene3D" id="3.40.50.1820">
    <property type="entry name" value="alpha/beta hydrolase"/>
    <property type="match status" value="1"/>
</dbReference>
<dbReference type="InterPro" id="IPR052920">
    <property type="entry name" value="DNA-binding_regulatory"/>
</dbReference>
<gene>
    <name evidence="2" type="ORF">COW36_01005</name>
</gene>
<accession>A0A2M7GB76</accession>
<evidence type="ECO:0000313" key="3">
    <source>
        <dbReference type="Proteomes" id="UP000231019"/>
    </source>
</evidence>
<feature type="transmembrane region" description="Helical" evidence="1">
    <location>
        <begin position="16"/>
        <end position="35"/>
    </location>
</feature>